<keyword evidence="2" id="KW-0539">Nucleus</keyword>
<dbReference type="AlphaFoldDB" id="A0A7D9H7D7"/>
<feature type="compositionally biased region" description="Basic and acidic residues" evidence="3">
    <location>
        <begin position="66"/>
        <end position="126"/>
    </location>
</feature>
<dbReference type="PANTHER" id="PTHR23138">
    <property type="entry name" value="RAN BINDING PROTEIN"/>
    <property type="match status" value="1"/>
</dbReference>
<dbReference type="InterPro" id="IPR000156">
    <property type="entry name" value="Ran_bind_dom"/>
</dbReference>
<dbReference type="Pfam" id="PF00638">
    <property type="entry name" value="Ran_BP1"/>
    <property type="match status" value="1"/>
</dbReference>
<dbReference type="EMBL" id="CABFWN010000007">
    <property type="protein sequence ID" value="VUG20325.1"/>
    <property type="molecule type" value="Genomic_DNA"/>
</dbReference>
<dbReference type="SUPFAM" id="SSF50729">
    <property type="entry name" value="PH domain-like"/>
    <property type="match status" value="1"/>
</dbReference>
<evidence type="ECO:0000256" key="1">
    <source>
        <dbReference type="ARBA" id="ARBA00004123"/>
    </source>
</evidence>
<dbReference type="Gene3D" id="2.30.29.30">
    <property type="entry name" value="Pleckstrin-homology domain (PH domain)/Phosphotyrosine-binding domain (PTB)"/>
    <property type="match status" value="1"/>
</dbReference>
<name>A0A7D9H7D7_DEKBR</name>
<reference evidence="4 5" key="1">
    <citation type="submission" date="2019-07" db="EMBL/GenBank/DDBJ databases">
        <authorList>
            <person name="Friedrich A."/>
            <person name="Schacherer J."/>
        </authorList>
    </citation>
    <scope>NUCLEOTIDE SEQUENCE [LARGE SCALE GENOMIC DNA]</scope>
</reference>
<feature type="region of interest" description="Disordered" evidence="3">
    <location>
        <begin position="1"/>
        <end position="129"/>
    </location>
</feature>
<keyword evidence="5" id="KW-1185">Reference proteome</keyword>
<organism evidence="4 5">
    <name type="scientific">Dekkera bruxellensis</name>
    <name type="common">Brettanomyces custersii</name>
    <dbReference type="NCBI Taxonomy" id="5007"/>
    <lineage>
        <taxon>Eukaryota</taxon>
        <taxon>Fungi</taxon>
        <taxon>Dikarya</taxon>
        <taxon>Ascomycota</taxon>
        <taxon>Saccharomycotina</taxon>
        <taxon>Pichiomycetes</taxon>
        <taxon>Pichiales</taxon>
        <taxon>Pichiaceae</taxon>
        <taxon>Brettanomyces</taxon>
    </lineage>
</organism>
<evidence type="ECO:0000313" key="5">
    <source>
        <dbReference type="Proteomes" id="UP000478008"/>
    </source>
</evidence>
<dbReference type="Proteomes" id="UP000478008">
    <property type="component" value="Unassembled WGS sequence"/>
</dbReference>
<evidence type="ECO:0000313" key="4">
    <source>
        <dbReference type="EMBL" id="VUG20325.1"/>
    </source>
</evidence>
<accession>A0A7D9H7D7</accession>
<gene>
    <name evidence="4" type="ORF">DEBR0S7_01420G</name>
</gene>
<dbReference type="InterPro" id="IPR011993">
    <property type="entry name" value="PH-like_dom_sf"/>
</dbReference>
<sequence>MDSTTDKHSVQKTSEVKKEEHKEQKKEIGAKEDISKDKKEEMKNEKEDEKLGEAKKSTKEAPNGNEEVKKGEIRGKKREHEADAKDTPKKAKITEITDKKDAKATESRPEDKKEVESKNSKAEKPKFVFGQSASFGKFGGFGGFGTKKNPFANKEGEAKVAAKIFGSGSSFGNLFQSTDKGTKPIFDKPFTGKATSLGKDGKKEGNNVKDNAKGEDTVYRTIHLQKQDVKSGEEDETTLYQVKAKLYRMDLEKLSEGWKERGVGILKVNQLKKPTDSYRSRLIMRQAGNLKLILNLPIAKNIKVLKGMTSSFAGKKFIRIQTIEQGKPIQYALKIGQVENVPKVYDSIVSEIPK</sequence>
<feature type="compositionally biased region" description="Basic and acidic residues" evidence="3">
    <location>
        <begin position="1"/>
        <end position="59"/>
    </location>
</feature>
<evidence type="ECO:0000256" key="3">
    <source>
        <dbReference type="SAM" id="MobiDB-lite"/>
    </source>
</evidence>
<evidence type="ECO:0000256" key="2">
    <source>
        <dbReference type="ARBA" id="ARBA00023242"/>
    </source>
</evidence>
<proteinExistence type="predicted"/>
<comment type="subcellular location">
    <subcellularLocation>
        <location evidence="1">Nucleus</location>
    </subcellularLocation>
</comment>
<dbReference type="PROSITE" id="PS50196">
    <property type="entry name" value="RANBD1"/>
    <property type="match status" value="1"/>
</dbReference>
<protein>
    <submittedName>
        <fullName evidence="4">DEBR0S7_01420g1_1</fullName>
    </submittedName>
</protein>
<dbReference type="InterPro" id="IPR045255">
    <property type="entry name" value="RanBP1-like"/>
</dbReference>
<dbReference type="SMART" id="SM00160">
    <property type="entry name" value="RanBD"/>
    <property type="match status" value="1"/>
</dbReference>
<dbReference type="GO" id="GO:0006607">
    <property type="term" value="P:NLS-bearing protein import into nucleus"/>
    <property type="evidence" value="ECO:0007669"/>
    <property type="project" value="TreeGrafter"/>
</dbReference>
<dbReference type="GO" id="GO:0005634">
    <property type="term" value="C:nucleus"/>
    <property type="evidence" value="ECO:0007669"/>
    <property type="project" value="UniProtKB-SubCell"/>
</dbReference>
<dbReference type="PANTHER" id="PTHR23138:SF142">
    <property type="entry name" value="RAN-BINDING PROTEIN 3B-RELATED"/>
    <property type="match status" value="1"/>
</dbReference>